<evidence type="ECO:0000256" key="12">
    <source>
        <dbReference type="SAM" id="Phobius"/>
    </source>
</evidence>
<dbReference type="Pfam" id="PF00246">
    <property type="entry name" value="Peptidase_M14"/>
    <property type="match status" value="1"/>
</dbReference>
<evidence type="ECO:0000256" key="1">
    <source>
        <dbReference type="ARBA" id="ARBA00001947"/>
    </source>
</evidence>
<evidence type="ECO:0000256" key="2">
    <source>
        <dbReference type="ARBA" id="ARBA00005988"/>
    </source>
</evidence>
<dbReference type="FunFam" id="3.40.630.10:FF:000084">
    <property type="entry name" value="Carboxypeptidase B2"/>
    <property type="match status" value="1"/>
</dbReference>
<keyword evidence="12" id="KW-1133">Transmembrane helix</keyword>
<evidence type="ECO:0000256" key="7">
    <source>
        <dbReference type="ARBA" id="ARBA00022801"/>
    </source>
</evidence>
<keyword evidence="7" id="KW-0378">Hydrolase</keyword>
<dbReference type="PROSITE" id="PS52035">
    <property type="entry name" value="PEPTIDASE_M14"/>
    <property type="match status" value="1"/>
</dbReference>
<feature type="compositionally biased region" description="Polar residues" evidence="11">
    <location>
        <begin position="687"/>
        <end position="696"/>
    </location>
</feature>
<evidence type="ECO:0000256" key="8">
    <source>
        <dbReference type="ARBA" id="ARBA00022833"/>
    </source>
</evidence>
<dbReference type="GO" id="GO:0006508">
    <property type="term" value="P:proteolysis"/>
    <property type="evidence" value="ECO:0007669"/>
    <property type="project" value="UniProtKB-KW"/>
</dbReference>
<evidence type="ECO:0000256" key="6">
    <source>
        <dbReference type="ARBA" id="ARBA00022729"/>
    </source>
</evidence>
<dbReference type="Proteomes" id="UP000045706">
    <property type="component" value="Unassembled WGS sequence"/>
</dbReference>
<name>A0A0G4NH99_VERLO</name>
<gene>
    <name evidence="15" type="ORF">BN1723_006742</name>
</gene>
<evidence type="ECO:0000313" key="15">
    <source>
        <dbReference type="EMBL" id="CRK45834.1"/>
    </source>
</evidence>
<keyword evidence="6 13" id="KW-0732">Signal</keyword>
<feature type="chain" id="PRO_5002568002" description="Peptidase M14 domain-containing protein" evidence="13">
    <location>
        <begin position="23"/>
        <end position="907"/>
    </location>
</feature>
<keyword evidence="5" id="KW-0479">Metal-binding</keyword>
<feature type="transmembrane region" description="Helical" evidence="12">
    <location>
        <begin position="211"/>
        <end position="234"/>
    </location>
</feature>
<keyword evidence="8" id="KW-0862">Zinc</keyword>
<dbReference type="GO" id="GO:0008270">
    <property type="term" value="F:zinc ion binding"/>
    <property type="evidence" value="ECO:0007669"/>
    <property type="project" value="InterPro"/>
</dbReference>
<organism evidence="15 16">
    <name type="scientific">Verticillium longisporum</name>
    <name type="common">Verticillium dahliae var. longisporum</name>
    <dbReference type="NCBI Taxonomy" id="100787"/>
    <lineage>
        <taxon>Eukaryota</taxon>
        <taxon>Fungi</taxon>
        <taxon>Dikarya</taxon>
        <taxon>Ascomycota</taxon>
        <taxon>Pezizomycotina</taxon>
        <taxon>Sordariomycetes</taxon>
        <taxon>Hypocreomycetidae</taxon>
        <taxon>Glomerellales</taxon>
        <taxon>Plectosphaerellaceae</taxon>
        <taxon>Verticillium</taxon>
    </lineage>
</organism>
<keyword evidence="12" id="KW-0472">Membrane</keyword>
<comment type="similarity">
    <text evidence="2 10">Belongs to the peptidase M14 family.</text>
</comment>
<protein>
    <recommendedName>
        <fullName evidence="14">Peptidase M14 domain-containing protein</fullName>
    </recommendedName>
</protein>
<feature type="domain" description="Peptidase M14" evidence="14">
    <location>
        <begin position="270"/>
        <end position="574"/>
    </location>
</feature>
<dbReference type="AlphaFoldDB" id="A0A0G4NH99"/>
<evidence type="ECO:0000256" key="13">
    <source>
        <dbReference type="SAM" id="SignalP"/>
    </source>
</evidence>
<comment type="caution">
    <text evidence="10">Lacks conserved residue(s) required for the propagation of feature annotation.</text>
</comment>
<feature type="transmembrane region" description="Helical" evidence="12">
    <location>
        <begin position="555"/>
        <end position="576"/>
    </location>
</feature>
<dbReference type="SUPFAM" id="SSF53187">
    <property type="entry name" value="Zn-dependent exopeptidases"/>
    <property type="match status" value="1"/>
</dbReference>
<accession>A0A0G4NH99</accession>
<feature type="region of interest" description="Disordered" evidence="11">
    <location>
        <begin position="675"/>
        <end position="696"/>
    </location>
</feature>
<dbReference type="EMBL" id="CVQI01035051">
    <property type="protein sequence ID" value="CRK45834.1"/>
    <property type="molecule type" value="Genomic_DNA"/>
</dbReference>
<evidence type="ECO:0000259" key="14">
    <source>
        <dbReference type="PROSITE" id="PS52035"/>
    </source>
</evidence>
<evidence type="ECO:0000313" key="16">
    <source>
        <dbReference type="Proteomes" id="UP000045706"/>
    </source>
</evidence>
<dbReference type="Pfam" id="PF14610">
    <property type="entry name" value="Psg1"/>
    <property type="match status" value="2"/>
</dbReference>
<evidence type="ECO:0000256" key="9">
    <source>
        <dbReference type="ARBA" id="ARBA00023049"/>
    </source>
</evidence>
<dbReference type="InterPro" id="IPR028000">
    <property type="entry name" value="Pma1"/>
</dbReference>
<dbReference type="SMART" id="SM00631">
    <property type="entry name" value="Zn_pept"/>
    <property type="match status" value="1"/>
</dbReference>
<feature type="signal peptide" evidence="13">
    <location>
        <begin position="1"/>
        <end position="22"/>
    </location>
</feature>
<keyword evidence="3" id="KW-0121">Carboxypeptidase</keyword>
<dbReference type="Gene3D" id="3.40.630.10">
    <property type="entry name" value="Zn peptidases"/>
    <property type="match status" value="1"/>
</dbReference>
<evidence type="ECO:0000256" key="3">
    <source>
        <dbReference type="ARBA" id="ARBA00022645"/>
    </source>
</evidence>
<dbReference type="PANTHER" id="PTHR11705">
    <property type="entry name" value="PROTEASE FAMILY M14 CARBOXYPEPTIDASE A,B"/>
    <property type="match status" value="1"/>
</dbReference>
<evidence type="ECO:0000256" key="11">
    <source>
        <dbReference type="SAM" id="MobiDB-lite"/>
    </source>
</evidence>
<proteinExistence type="inferred from homology"/>
<dbReference type="InterPro" id="IPR000834">
    <property type="entry name" value="Peptidase_M14"/>
</dbReference>
<keyword evidence="12" id="KW-0812">Transmembrane</keyword>
<dbReference type="GO" id="GO:0004181">
    <property type="term" value="F:metallocarboxypeptidase activity"/>
    <property type="evidence" value="ECO:0007669"/>
    <property type="project" value="InterPro"/>
</dbReference>
<evidence type="ECO:0000256" key="4">
    <source>
        <dbReference type="ARBA" id="ARBA00022670"/>
    </source>
</evidence>
<evidence type="ECO:0000256" key="10">
    <source>
        <dbReference type="PROSITE-ProRule" id="PRU01379"/>
    </source>
</evidence>
<sequence>MSWPRFPSFVWAIFLCANLVQSATTTSSQTASQTNNALHPWVTVAPDGATRTVTPTIDGEDTISAYHGPTALPTAFSDGSGAFLVCDEASGSGGLYFPFCASEKDKEVAAGSTYFITWDVEYFEDPGRGVVVEGALTNHDGVIEDQAFSSGPIVASEGFYAWTISETDPKSWKQMDVQLYLVYENGTSARNRISGPKLSITPPKQKSSFQLSFVILPVSFILLASVVAAIFVTVRIRKRRVARRQNGGWNGISSADLEAKDAKNSMAADDEFTWSAGGAEIAPPKPAFTLGAMKLNPLKRIRSLRRPVVNFTIASPTAAGPTPASSYWHSTTHAREWITTMTVEYFLYQLISGYLASDAEVTALLNAYDFYVLPVVNPDGFIHSQTTDRLWRKNRQPRCNQACIGTDLNRNWPHYWNVTGGASDDPCAQSYRGLSPGDTPEMASFTAYTDKVASAHPDGIKFFHFEDPGRGVVVEGALTNHDGVIEDQAFSSGPIVASEGFYAWTISETDPKSWKQMDVQLYLVYENGTSARNRISGPRLNITPPKQKSSFQLSFVILPVSFILLALVVAAIFVTVRIRKRRAARRQNGGWNGISSADLEVKEAKNSMAADDDFTWSAGGAEIAPPKPAFTFGAMKLNPLKRIRSLRRPVVNFTIASPTAAGSTPASSVFTDIGQHNQPHRTDHSPHTTVRAQNPNLSETPSLHWLQHLAPIRPPPKSFCRFLRENFIPINQHPTPSQLPVKMSAQNKIAPNSPSRASPSELEQNIAQALYDLETNTADLKVALRPLQFVSARESRQLLHQAKRLLSRWTLLLSIDSHYLHIAWPTEHTERRELGTPWMNVCLEAATSSGGMALHGHAPIGIASDVIPNCGFEVEIASFTSMERASLDAAQHSRCRLVACCLPNATR</sequence>
<keyword evidence="9" id="KW-0482">Metalloprotease</keyword>
<keyword evidence="4" id="KW-0645">Protease</keyword>
<reference evidence="16" key="1">
    <citation type="submission" date="2015-05" db="EMBL/GenBank/DDBJ databases">
        <authorList>
            <person name="Fogelqvist Johan"/>
        </authorList>
    </citation>
    <scope>NUCLEOTIDE SEQUENCE [LARGE SCALE GENOMIC DNA]</scope>
</reference>
<dbReference type="PANTHER" id="PTHR11705:SF143">
    <property type="entry name" value="SLL0236 PROTEIN"/>
    <property type="match status" value="1"/>
</dbReference>
<comment type="cofactor">
    <cofactor evidence="1">
        <name>Zn(2+)</name>
        <dbReference type="ChEBI" id="CHEBI:29105"/>
    </cofactor>
</comment>
<evidence type="ECO:0000256" key="5">
    <source>
        <dbReference type="ARBA" id="ARBA00022723"/>
    </source>
</evidence>